<accession>A0ABW2Y9I8</accession>
<feature type="signal peptide" evidence="1">
    <location>
        <begin position="1"/>
        <end position="24"/>
    </location>
</feature>
<dbReference type="RefSeq" id="WP_386822487.1">
    <property type="nucleotide sequence ID" value="NZ_JBHTIF010000001.1"/>
</dbReference>
<evidence type="ECO:0008006" key="4">
    <source>
        <dbReference type="Google" id="ProtNLM"/>
    </source>
</evidence>
<evidence type="ECO:0000313" key="3">
    <source>
        <dbReference type="Proteomes" id="UP001597110"/>
    </source>
</evidence>
<feature type="chain" id="PRO_5046281958" description="DUF2846 domain-containing protein" evidence="1">
    <location>
        <begin position="25"/>
        <end position="211"/>
    </location>
</feature>
<keyword evidence="3" id="KW-1185">Reference proteome</keyword>
<sequence>MFRTCLSAILTMLLAVSAMPTASAAIKNPIMRAATEQDPKPAEGKAMVVFLRPSGYGNTTAASLYLAPDDALIPLAVMYHHEKYAVLVDPGKHRFMVNGSKVLFLDAELEAGKRYYVTLRSEIGPGKAKFQLIPMAASPYARDSARSQVFAEAMARAQWIERAPKLDEWYAQHRLELEQRKADALRLWLDPEWTEAPRRTMGAAHALTEAP</sequence>
<keyword evidence="1" id="KW-0732">Signal</keyword>
<protein>
    <recommendedName>
        <fullName evidence="4">DUF2846 domain-containing protein</fullName>
    </recommendedName>
</protein>
<organism evidence="2 3">
    <name type="scientific">Lysobacter brunescens</name>
    <dbReference type="NCBI Taxonomy" id="262323"/>
    <lineage>
        <taxon>Bacteria</taxon>
        <taxon>Pseudomonadati</taxon>
        <taxon>Pseudomonadota</taxon>
        <taxon>Gammaproteobacteria</taxon>
        <taxon>Lysobacterales</taxon>
        <taxon>Lysobacteraceae</taxon>
        <taxon>Lysobacter</taxon>
    </lineage>
</organism>
<dbReference type="EMBL" id="JBHTIF010000001">
    <property type="protein sequence ID" value="MFD0724850.1"/>
    <property type="molecule type" value="Genomic_DNA"/>
</dbReference>
<proteinExistence type="predicted"/>
<reference evidence="3" key="1">
    <citation type="journal article" date="2019" name="Int. J. Syst. Evol. Microbiol.">
        <title>The Global Catalogue of Microorganisms (GCM) 10K type strain sequencing project: providing services to taxonomists for standard genome sequencing and annotation.</title>
        <authorList>
            <consortium name="The Broad Institute Genomics Platform"/>
            <consortium name="The Broad Institute Genome Sequencing Center for Infectious Disease"/>
            <person name="Wu L."/>
            <person name="Ma J."/>
        </authorList>
    </citation>
    <scope>NUCLEOTIDE SEQUENCE [LARGE SCALE GENOMIC DNA]</scope>
    <source>
        <strain evidence="3">CCUG 55585</strain>
    </source>
</reference>
<comment type="caution">
    <text evidence="2">The sequence shown here is derived from an EMBL/GenBank/DDBJ whole genome shotgun (WGS) entry which is preliminary data.</text>
</comment>
<evidence type="ECO:0000256" key="1">
    <source>
        <dbReference type="SAM" id="SignalP"/>
    </source>
</evidence>
<dbReference type="Proteomes" id="UP001597110">
    <property type="component" value="Unassembled WGS sequence"/>
</dbReference>
<evidence type="ECO:0000313" key="2">
    <source>
        <dbReference type="EMBL" id="MFD0724850.1"/>
    </source>
</evidence>
<name>A0ABW2Y9I8_9GAMM</name>
<gene>
    <name evidence="2" type="ORF">ACFQ0E_04475</name>
</gene>